<dbReference type="Pfam" id="PF00010">
    <property type="entry name" value="HLH"/>
    <property type="match status" value="1"/>
</dbReference>
<dbReference type="PROSITE" id="PS50888">
    <property type="entry name" value="BHLH"/>
    <property type="match status" value="1"/>
</dbReference>
<evidence type="ECO:0000256" key="3">
    <source>
        <dbReference type="ARBA" id="ARBA00012891"/>
    </source>
</evidence>
<dbReference type="PRINTS" id="PR00417">
    <property type="entry name" value="PRTPISMRASEI"/>
</dbReference>
<evidence type="ECO:0000256" key="2">
    <source>
        <dbReference type="ARBA" id="ARBA00009446"/>
    </source>
</evidence>
<dbReference type="InterPro" id="IPR003601">
    <property type="entry name" value="Topo_IA_2"/>
</dbReference>
<reference evidence="11" key="1">
    <citation type="submission" date="2023-03" db="EMBL/GenBank/DDBJ databases">
        <title>Mating type loci evolution in Malassezia.</title>
        <authorList>
            <person name="Coelho M.A."/>
        </authorList>
    </citation>
    <scope>NUCLEOTIDE SEQUENCE</scope>
    <source>
        <strain evidence="11">CBS 11721</strain>
    </source>
</reference>
<dbReference type="Pfam" id="PF01131">
    <property type="entry name" value="Topoisom_bac"/>
    <property type="match status" value="1"/>
</dbReference>
<dbReference type="SMART" id="SM00437">
    <property type="entry name" value="TOP1Ac"/>
    <property type="match status" value="1"/>
</dbReference>
<feature type="compositionally biased region" description="Basic and acidic residues" evidence="7">
    <location>
        <begin position="1439"/>
        <end position="1452"/>
    </location>
</feature>
<dbReference type="InterPro" id="IPR013497">
    <property type="entry name" value="Topo_IA_cen"/>
</dbReference>
<proteinExistence type="inferred from homology"/>
<dbReference type="SMART" id="SM00436">
    <property type="entry name" value="TOP1Bc"/>
    <property type="match status" value="1"/>
</dbReference>
<dbReference type="PANTHER" id="PTHR11390">
    <property type="entry name" value="PROKARYOTIC DNA TOPOISOMERASE"/>
    <property type="match status" value="1"/>
</dbReference>
<dbReference type="GO" id="GO:0006310">
    <property type="term" value="P:DNA recombination"/>
    <property type="evidence" value="ECO:0007669"/>
    <property type="project" value="TreeGrafter"/>
</dbReference>
<dbReference type="Gene3D" id="4.10.280.10">
    <property type="entry name" value="Helix-loop-helix DNA-binding domain"/>
    <property type="match status" value="1"/>
</dbReference>
<name>A0AAF0J764_9BASI</name>
<evidence type="ECO:0000259" key="9">
    <source>
        <dbReference type="PROSITE" id="PS50888"/>
    </source>
</evidence>
<dbReference type="Gene3D" id="1.10.290.10">
    <property type="entry name" value="Topoisomerase I, domain 4"/>
    <property type="match status" value="1"/>
</dbReference>
<feature type="region of interest" description="Disordered" evidence="7">
    <location>
        <begin position="1137"/>
        <end position="1161"/>
    </location>
</feature>
<accession>A0AAF0J764</accession>
<evidence type="ECO:0000313" key="11">
    <source>
        <dbReference type="EMBL" id="WFD35908.1"/>
    </source>
</evidence>
<dbReference type="InterPro" id="IPR013825">
    <property type="entry name" value="Topo_IA_cen_sub2"/>
</dbReference>
<comment type="catalytic activity">
    <reaction evidence="1">
        <text>ATP-independent breakage of single-stranded DNA, followed by passage and rejoining.</text>
        <dbReference type="EC" id="5.6.2.1"/>
    </reaction>
</comment>
<dbReference type="PROSITE" id="PS52039">
    <property type="entry name" value="TOPO_IA_2"/>
    <property type="match status" value="1"/>
</dbReference>
<dbReference type="SUPFAM" id="SSF47459">
    <property type="entry name" value="HLH, helix-loop-helix DNA-binding domain"/>
    <property type="match status" value="1"/>
</dbReference>
<feature type="domain" description="Topo IA-type catalytic" evidence="10">
    <location>
        <begin position="437"/>
        <end position="861"/>
    </location>
</feature>
<feature type="region of interest" description="Disordered" evidence="7">
    <location>
        <begin position="891"/>
        <end position="955"/>
    </location>
</feature>
<evidence type="ECO:0000256" key="7">
    <source>
        <dbReference type="SAM" id="MobiDB-lite"/>
    </source>
</evidence>
<keyword evidence="4" id="KW-0799">Topoisomerase</keyword>
<feature type="domain" description="BHLH" evidence="9">
    <location>
        <begin position="1306"/>
        <end position="1414"/>
    </location>
</feature>
<feature type="compositionally biased region" description="Polar residues" evidence="7">
    <location>
        <begin position="924"/>
        <end position="938"/>
    </location>
</feature>
<dbReference type="SMART" id="SM00493">
    <property type="entry name" value="TOPRIM"/>
    <property type="match status" value="1"/>
</dbReference>
<dbReference type="EC" id="5.6.2.1" evidence="3"/>
<dbReference type="InterPro" id="IPR023406">
    <property type="entry name" value="Topo_IA_AS"/>
</dbReference>
<dbReference type="GO" id="GO:0006265">
    <property type="term" value="P:DNA topological change"/>
    <property type="evidence" value="ECO:0007669"/>
    <property type="project" value="InterPro"/>
</dbReference>
<dbReference type="InterPro" id="IPR036638">
    <property type="entry name" value="HLH_DNA-bd_sf"/>
</dbReference>
<dbReference type="Gene3D" id="1.10.460.10">
    <property type="entry name" value="Topoisomerase I, domain 2"/>
    <property type="match status" value="1"/>
</dbReference>
<feature type="compositionally biased region" description="Polar residues" evidence="7">
    <location>
        <begin position="1469"/>
        <end position="1490"/>
    </location>
</feature>
<dbReference type="FunFam" id="1.10.290.10:FF:000001">
    <property type="entry name" value="DNA topoisomerase"/>
    <property type="match status" value="1"/>
</dbReference>
<dbReference type="Gene3D" id="2.70.20.10">
    <property type="entry name" value="Topoisomerase I, domain 3"/>
    <property type="match status" value="1"/>
</dbReference>
<dbReference type="InterPro" id="IPR006171">
    <property type="entry name" value="TOPRIM_dom"/>
</dbReference>
<dbReference type="InterPro" id="IPR011598">
    <property type="entry name" value="bHLH_dom"/>
</dbReference>
<comment type="similarity">
    <text evidence="2">Belongs to the type IA topoisomerase family.</text>
</comment>
<dbReference type="Pfam" id="PF01751">
    <property type="entry name" value="Toprim"/>
    <property type="match status" value="1"/>
</dbReference>
<dbReference type="GO" id="GO:0006281">
    <property type="term" value="P:DNA repair"/>
    <property type="evidence" value="ECO:0007669"/>
    <property type="project" value="TreeGrafter"/>
</dbReference>
<feature type="region of interest" description="Disordered" evidence="7">
    <location>
        <begin position="1196"/>
        <end position="1239"/>
    </location>
</feature>
<dbReference type="SMART" id="SM00353">
    <property type="entry name" value="HLH"/>
    <property type="match status" value="1"/>
</dbReference>
<feature type="domain" description="Toprim" evidence="8">
    <location>
        <begin position="335"/>
        <end position="419"/>
    </location>
</feature>
<keyword evidence="12" id="KW-1185">Reference proteome</keyword>
<dbReference type="GO" id="GO:0046983">
    <property type="term" value="F:protein dimerization activity"/>
    <property type="evidence" value="ECO:0007669"/>
    <property type="project" value="InterPro"/>
</dbReference>
<evidence type="ECO:0000313" key="12">
    <source>
        <dbReference type="Proteomes" id="UP001219933"/>
    </source>
</evidence>
<evidence type="ECO:0000259" key="10">
    <source>
        <dbReference type="PROSITE" id="PS52039"/>
    </source>
</evidence>
<dbReference type="PROSITE" id="PS00396">
    <property type="entry name" value="TOPO_IA_1"/>
    <property type="match status" value="1"/>
</dbReference>
<dbReference type="InterPro" id="IPR013824">
    <property type="entry name" value="Topo_IA_cen_sub1"/>
</dbReference>
<dbReference type="InterPro" id="IPR003602">
    <property type="entry name" value="Topo_IA_DNA-bd_dom"/>
</dbReference>
<dbReference type="GO" id="GO:0005634">
    <property type="term" value="C:nucleus"/>
    <property type="evidence" value="ECO:0007669"/>
    <property type="project" value="TreeGrafter"/>
</dbReference>
<evidence type="ECO:0000256" key="1">
    <source>
        <dbReference type="ARBA" id="ARBA00000213"/>
    </source>
</evidence>
<dbReference type="Gene3D" id="3.40.50.140">
    <property type="match status" value="1"/>
</dbReference>
<dbReference type="InterPro" id="IPR036322">
    <property type="entry name" value="WD40_repeat_dom_sf"/>
</dbReference>
<dbReference type="PANTHER" id="PTHR11390:SF21">
    <property type="entry name" value="DNA TOPOISOMERASE 3-ALPHA"/>
    <property type="match status" value="1"/>
</dbReference>
<dbReference type="SUPFAM" id="SSF56712">
    <property type="entry name" value="Prokaryotic type I DNA topoisomerase"/>
    <property type="match status" value="1"/>
</dbReference>
<feature type="compositionally biased region" description="Polar residues" evidence="7">
    <location>
        <begin position="1146"/>
        <end position="1155"/>
    </location>
</feature>
<evidence type="ECO:0000256" key="6">
    <source>
        <dbReference type="ARBA" id="ARBA00023235"/>
    </source>
</evidence>
<keyword evidence="6 11" id="KW-0413">Isomerase</keyword>
<keyword evidence="5" id="KW-0238">DNA-binding</keyword>
<dbReference type="GO" id="GO:0003917">
    <property type="term" value="F:DNA topoisomerase type I (single strand cut, ATP-independent) activity"/>
    <property type="evidence" value="ECO:0007669"/>
    <property type="project" value="UniProtKB-EC"/>
</dbReference>
<feature type="region of interest" description="Disordered" evidence="7">
    <location>
        <begin position="1439"/>
        <end position="1490"/>
    </location>
</feature>
<dbReference type="PROSITE" id="PS50880">
    <property type="entry name" value="TOPRIM"/>
    <property type="match status" value="1"/>
</dbReference>
<dbReference type="GO" id="GO:0003677">
    <property type="term" value="F:DNA binding"/>
    <property type="evidence" value="ECO:0007669"/>
    <property type="project" value="UniProtKB-KW"/>
</dbReference>
<dbReference type="InterPro" id="IPR001680">
    <property type="entry name" value="WD40_rpt"/>
</dbReference>
<protein>
    <recommendedName>
        <fullName evidence="3">DNA topoisomerase</fullName>
        <ecNumber evidence="3">5.6.2.1</ecNumber>
    </recommendedName>
</protein>
<evidence type="ECO:0000256" key="4">
    <source>
        <dbReference type="ARBA" id="ARBA00023029"/>
    </source>
</evidence>
<feature type="region of interest" description="Disordered" evidence="7">
    <location>
        <begin position="639"/>
        <end position="664"/>
    </location>
</feature>
<dbReference type="SUPFAM" id="SSF50978">
    <property type="entry name" value="WD40 repeat-like"/>
    <property type="match status" value="1"/>
</dbReference>
<sequence length="1490" mass="164502">MHNATSLFSASTELSADSIESHPALPFVFAESTYQVDKEDDGTPSPAYTRRGRCRIQKAEPGKDGIQFTTLDTHDTAAILDTKWTATSDHNGILAIADATGHVQLHRLTDTLKLEQLETLEINSEKALCLSLDWTSRTAVSASCVISQSNGTLARFSSIEKPVVETWSAHGYEAWICAWNQWNNNIIWSGADDLTLRGWDVRMPVVDDTREPIFSVTRGFNGGVTAIESNAHREHYWAVGSYDENLRLFDDRNPRRPVSTTSVGGGIWRAKWHPTRPGTLLLGCMHDGFKVLESSALSDGTDPTSMDIVTRFDAHESIAYGCDWERGTQSMADASSLLTASIAKSITQILSGGSFANCVTRVTQDAKQVAQNIAAEARKADMLMIWTDCDREGEHIGYEIAQHCRSVKPRIKVTRARFSSLIPSQIKQACVSPVDLDLAAVHSVEARQQIDLRVGAAFTRLQTGSLKHRIRELDGLLISYGPCQFPTLGFVVDHYKRVQSFVPEPFWYIEVKHKLSEGTVTFSWERNHLFDETIVKALHSRCRASREAQVVHAVRRPTSKRKPAPLTTVELQKSASRLFHLAPKHILDVAEKLYQQGLVSYPRTETDQYDKDFDFGALIEKQHNDPDWGSFARELTQGSFEQPRNGSKNDKAHPPIHPTAHANGLSGDEKRIYEYITRRFLASCSSDAIGSETNVSIELAEERFHASGLTVIHPNFLTVFIYDKWSDKWMPLYELGQRFRVSSCDFKKGSTTQPNLLTEADLVGLMDKHGIGTDATIAEHIRRVIDRQYVMTHKKAKTTYLVPSALGMGLADGYDAMELTKSLCKPHLRRETEEQLTKIASGELTSEFVVDESMREYSYVYSAVQERLNILAEYVAKNIRDGALRAAHVSEDGTEYPGGGDNDPDDAPGGDSAPPRKRARTHATRTSDLVTNTTTFNDDSPDSYISRASNAPMEPHLDTSNAYSPSAMVFAGDAAQGNINSFDYAGGGEYNMTHMDTVSSLYLQHGDGLPQGGGPGIEDVQKLGSHLDHSSHDPMQHMHNMMMQGRVTQYRDGKQHGPDDAAFPQRPGIPMYLDQSIPVAQPQVPPSYFIPSNEPKGPRAIPAASFTQMQSGMERNQQYPVESPLFTPASVFSTMSSSSTNDFFSPITSPALQPQPQVPRHRHLSSLDLDSMQRLPDLMLASPHSLSEDKVEALQGALANNDRPRRNRTTAAESRSSKSSSPAIGKSRPPSATGKSDTKQMPMQTAYNAVATNALAAQPLMSPYYPPQVMGMQQARTHQSILPGVLSTAERNAWLNACRSGSGVDQRRTSHKAAEQKRRDSLKHCFDELRSLLPGIALDDSIPGGSALGPDGTPEDQIAEGFDPMQLAKAAAEAGEDLPRADMVVLTPDQAREANKTISKVLLLRHSNEYLVRLKHRVNRRDKALQALSEEVTRLRNRLAEHGIPEEDKSEVQDSTNKPSAMEPPADSEVSSQSTEATTKSDSTDSGNTK</sequence>
<dbReference type="GO" id="GO:0031422">
    <property type="term" value="C:RecQ family helicase-topoisomerase III complex"/>
    <property type="evidence" value="ECO:0007669"/>
    <property type="project" value="TreeGrafter"/>
</dbReference>
<dbReference type="InterPro" id="IPR023405">
    <property type="entry name" value="Topo_IA_core_domain"/>
</dbReference>
<dbReference type="Gene3D" id="2.130.10.10">
    <property type="entry name" value="YVTN repeat-like/Quinoprotein amine dehydrogenase"/>
    <property type="match status" value="1"/>
</dbReference>
<dbReference type="InterPro" id="IPR013826">
    <property type="entry name" value="Topo_IA_cen_sub3"/>
</dbReference>
<evidence type="ECO:0000259" key="8">
    <source>
        <dbReference type="PROSITE" id="PS50880"/>
    </source>
</evidence>
<dbReference type="EMBL" id="CP119880">
    <property type="protein sequence ID" value="WFD35908.1"/>
    <property type="molecule type" value="Genomic_DNA"/>
</dbReference>
<dbReference type="Proteomes" id="UP001219933">
    <property type="component" value="Chromosome 4"/>
</dbReference>
<dbReference type="CDD" id="cd00186">
    <property type="entry name" value="TOP1Ac"/>
    <property type="match status" value="1"/>
</dbReference>
<gene>
    <name evidence="11" type="primary">TOP3</name>
    <name evidence="11" type="ORF">MCUN1_002777</name>
</gene>
<organism evidence="11 12">
    <name type="scientific">Malassezia cuniculi</name>
    <dbReference type="NCBI Taxonomy" id="948313"/>
    <lineage>
        <taxon>Eukaryota</taxon>
        <taxon>Fungi</taxon>
        <taxon>Dikarya</taxon>
        <taxon>Basidiomycota</taxon>
        <taxon>Ustilaginomycotina</taxon>
        <taxon>Malasseziomycetes</taxon>
        <taxon>Malasseziales</taxon>
        <taxon>Malasseziaceae</taxon>
        <taxon>Malassezia</taxon>
    </lineage>
</organism>
<dbReference type="InterPro" id="IPR015943">
    <property type="entry name" value="WD40/YVTN_repeat-like_dom_sf"/>
</dbReference>
<dbReference type="SMART" id="SM00320">
    <property type="entry name" value="WD40"/>
    <property type="match status" value="3"/>
</dbReference>
<dbReference type="InterPro" id="IPR000380">
    <property type="entry name" value="Topo_IA"/>
</dbReference>
<evidence type="ECO:0000256" key="5">
    <source>
        <dbReference type="ARBA" id="ARBA00023125"/>
    </source>
</evidence>